<keyword evidence="8" id="KW-0275">Fatty acid biosynthesis</keyword>
<keyword evidence="2" id="KW-0444">Lipid biosynthesis</keyword>
<keyword evidence="5" id="KW-0752">Steroid biosynthesis</keyword>
<dbReference type="GO" id="GO:0005783">
    <property type="term" value="C:endoplasmic reticulum"/>
    <property type="evidence" value="ECO:0007669"/>
    <property type="project" value="TreeGrafter"/>
</dbReference>
<evidence type="ECO:0000256" key="9">
    <source>
        <dbReference type="ARBA" id="ARBA00038261"/>
    </source>
</evidence>
<dbReference type="PANTHER" id="PTHR43086:SF2">
    <property type="entry name" value="HYDROXYSTEROID DEHYDROGENASE-LIKE PROTEIN 1"/>
    <property type="match status" value="1"/>
</dbReference>
<dbReference type="Gene3D" id="3.40.50.720">
    <property type="entry name" value="NAD(P)-binding Rossmann-like Domain"/>
    <property type="match status" value="1"/>
</dbReference>
<keyword evidence="10" id="KW-0472">Membrane</keyword>
<dbReference type="PRINTS" id="PR00081">
    <property type="entry name" value="GDHRDH"/>
</dbReference>
<keyword evidence="7" id="KW-0443">Lipid metabolism</keyword>
<keyword evidence="3" id="KW-0276">Fatty acid metabolism</keyword>
<evidence type="ECO:0000256" key="3">
    <source>
        <dbReference type="ARBA" id="ARBA00022832"/>
    </source>
</evidence>
<keyword evidence="12" id="KW-1185">Reference proteome</keyword>
<dbReference type="PANTHER" id="PTHR43086">
    <property type="entry name" value="VERY-LONG-CHAIN 3-OXOOACYL-COA REDUCTASE"/>
    <property type="match status" value="1"/>
</dbReference>
<evidence type="ECO:0000256" key="1">
    <source>
        <dbReference type="ARBA" id="ARBA00005194"/>
    </source>
</evidence>
<dbReference type="InterPro" id="IPR002347">
    <property type="entry name" value="SDR_fam"/>
</dbReference>
<dbReference type="GO" id="GO:0030497">
    <property type="term" value="P:fatty acid elongation"/>
    <property type="evidence" value="ECO:0007669"/>
    <property type="project" value="TreeGrafter"/>
</dbReference>
<dbReference type="Proteomes" id="UP001176961">
    <property type="component" value="Unassembled WGS sequence"/>
</dbReference>
<dbReference type="FunFam" id="3.40.50.720:FF:000467">
    <property type="entry name" value="Steroid dehydrogenase 4"/>
    <property type="match status" value="1"/>
</dbReference>
<keyword evidence="4" id="KW-0521">NADP</keyword>
<dbReference type="PROSITE" id="PS00061">
    <property type="entry name" value="ADH_SHORT"/>
    <property type="match status" value="1"/>
</dbReference>
<evidence type="ECO:0000256" key="6">
    <source>
        <dbReference type="ARBA" id="ARBA00023002"/>
    </source>
</evidence>
<evidence type="ECO:0000256" key="5">
    <source>
        <dbReference type="ARBA" id="ARBA00022955"/>
    </source>
</evidence>
<evidence type="ECO:0000256" key="7">
    <source>
        <dbReference type="ARBA" id="ARBA00023098"/>
    </source>
</evidence>
<comment type="similarity">
    <text evidence="9">Belongs to the short-chain dehydrogenases/reductases (SDR) family. 17-beta-HSD 3 subfamily.</text>
</comment>
<dbReference type="SUPFAM" id="SSF51735">
    <property type="entry name" value="NAD(P)-binding Rossmann-fold domains"/>
    <property type="match status" value="1"/>
</dbReference>
<dbReference type="InterPro" id="IPR036291">
    <property type="entry name" value="NAD(P)-bd_dom_sf"/>
</dbReference>
<keyword evidence="6" id="KW-0560">Oxidoreductase</keyword>
<dbReference type="PIRSF" id="PIRSF000126">
    <property type="entry name" value="11-beta-HSD1"/>
    <property type="match status" value="1"/>
</dbReference>
<organism evidence="11 12">
    <name type="scientific">Cylicocyclus nassatus</name>
    <name type="common">Nematode worm</name>
    <dbReference type="NCBI Taxonomy" id="53992"/>
    <lineage>
        <taxon>Eukaryota</taxon>
        <taxon>Metazoa</taxon>
        <taxon>Ecdysozoa</taxon>
        <taxon>Nematoda</taxon>
        <taxon>Chromadorea</taxon>
        <taxon>Rhabditida</taxon>
        <taxon>Rhabditina</taxon>
        <taxon>Rhabditomorpha</taxon>
        <taxon>Strongyloidea</taxon>
        <taxon>Strongylidae</taxon>
        <taxon>Cylicocyclus</taxon>
    </lineage>
</organism>
<dbReference type="AlphaFoldDB" id="A0AA36GU82"/>
<dbReference type="InterPro" id="IPR020904">
    <property type="entry name" value="Sc_DH/Rdtase_CS"/>
</dbReference>
<comment type="pathway">
    <text evidence="1">Lipid metabolism; fatty acid biosynthesis.</text>
</comment>
<protein>
    <submittedName>
        <fullName evidence="11">Uncharacterized protein</fullName>
    </submittedName>
</protein>
<keyword evidence="10" id="KW-1133">Transmembrane helix</keyword>
<dbReference type="PRINTS" id="PR00080">
    <property type="entry name" value="SDRFAMILY"/>
</dbReference>
<evidence type="ECO:0000256" key="4">
    <source>
        <dbReference type="ARBA" id="ARBA00022857"/>
    </source>
</evidence>
<evidence type="ECO:0000313" key="11">
    <source>
        <dbReference type="EMBL" id="CAJ0598435.1"/>
    </source>
</evidence>
<proteinExistence type="inferred from homology"/>
<reference evidence="11" key="1">
    <citation type="submission" date="2023-07" db="EMBL/GenBank/DDBJ databases">
        <authorList>
            <consortium name="CYATHOMIX"/>
        </authorList>
    </citation>
    <scope>NUCLEOTIDE SEQUENCE</scope>
    <source>
        <strain evidence="11">N/A</strain>
    </source>
</reference>
<dbReference type="GO" id="GO:0016491">
    <property type="term" value="F:oxidoreductase activity"/>
    <property type="evidence" value="ECO:0007669"/>
    <property type="project" value="UniProtKB-KW"/>
</dbReference>
<evidence type="ECO:0000256" key="2">
    <source>
        <dbReference type="ARBA" id="ARBA00022516"/>
    </source>
</evidence>
<dbReference type="EMBL" id="CATQJL010000223">
    <property type="protein sequence ID" value="CAJ0598435.1"/>
    <property type="molecule type" value="Genomic_DNA"/>
</dbReference>
<name>A0AA36GU82_CYLNA</name>
<keyword evidence="10" id="KW-0812">Transmembrane</keyword>
<comment type="caution">
    <text evidence="11">The sequence shown here is derived from an EMBL/GenBank/DDBJ whole genome shotgun (WGS) entry which is preliminary data.</text>
</comment>
<gene>
    <name evidence="11" type="ORF">CYNAS_LOCUS10418</name>
</gene>
<dbReference type="GO" id="GO:0006694">
    <property type="term" value="P:steroid biosynthetic process"/>
    <property type="evidence" value="ECO:0007669"/>
    <property type="project" value="UniProtKB-KW"/>
</dbReference>
<dbReference type="CDD" id="cd05356">
    <property type="entry name" value="17beta-HSD1_like_SDR_c"/>
    <property type="match status" value="1"/>
</dbReference>
<evidence type="ECO:0000256" key="8">
    <source>
        <dbReference type="ARBA" id="ARBA00023160"/>
    </source>
</evidence>
<evidence type="ECO:0000313" key="12">
    <source>
        <dbReference type="Proteomes" id="UP001176961"/>
    </source>
</evidence>
<dbReference type="Pfam" id="PF00106">
    <property type="entry name" value="adh_short"/>
    <property type="match status" value="1"/>
</dbReference>
<feature type="transmembrane region" description="Helical" evidence="10">
    <location>
        <begin position="12"/>
        <end position="34"/>
    </location>
</feature>
<accession>A0AA36GU82</accession>
<sequence>MSCDWLLISGGYCALAYVLYKVVMAVYNILWPYIIAPPIDLHAAAGANWAVVTGATDGIGKAYAFELAKKGFNIYLVSRTQAKLDDVQKEIREKYDKVDVRTFAFDFCNGSLEAYKPLLKALNEVDIGVLINNVGMSYEYPERLHKVEGGIERLGQITTINTLPPTMLTASLLEQMLSRKKGVVVNVSSAASYNYMPLWAVYSATKKYVSWFTEILRLEYAGSGIIFQTISPMMVATKMSKVRRTSYFTPSAEKFAAAAVRSIGLVSETTGYMSHQIQQELCNFVPKPIFKVMILKFSENTRAAALRKRAKSQ</sequence>
<evidence type="ECO:0000256" key="10">
    <source>
        <dbReference type="SAM" id="Phobius"/>
    </source>
</evidence>